<name>A0A0A9ETM3_ARUDO</name>
<proteinExistence type="predicted"/>
<evidence type="ECO:0000313" key="1">
    <source>
        <dbReference type="EMBL" id="JAE02359.1"/>
    </source>
</evidence>
<sequence length="18" mass="2155">MARSWLEPSCLWVSPCCW</sequence>
<protein>
    <submittedName>
        <fullName evidence="1">Uncharacterized protein</fullName>
    </submittedName>
</protein>
<reference evidence="1" key="2">
    <citation type="journal article" date="2015" name="Data Brief">
        <title>Shoot transcriptome of the giant reed, Arundo donax.</title>
        <authorList>
            <person name="Barrero R.A."/>
            <person name="Guerrero F.D."/>
            <person name="Moolhuijzen P."/>
            <person name="Goolsby J.A."/>
            <person name="Tidwell J."/>
            <person name="Bellgard S.E."/>
            <person name="Bellgard M.I."/>
        </authorList>
    </citation>
    <scope>NUCLEOTIDE SEQUENCE</scope>
    <source>
        <tissue evidence="1">Shoot tissue taken approximately 20 cm above the soil surface</tissue>
    </source>
</reference>
<dbReference type="EMBL" id="GBRH01195537">
    <property type="protein sequence ID" value="JAE02359.1"/>
    <property type="molecule type" value="Transcribed_RNA"/>
</dbReference>
<dbReference type="AlphaFoldDB" id="A0A0A9ETM3"/>
<accession>A0A0A9ETM3</accession>
<organism evidence="1">
    <name type="scientific">Arundo donax</name>
    <name type="common">Giant reed</name>
    <name type="synonym">Donax arundinaceus</name>
    <dbReference type="NCBI Taxonomy" id="35708"/>
    <lineage>
        <taxon>Eukaryota</taxon>
        <taxon>Viridiplantae</taxon>
        <taxon>Streptophyta</taxon>
        <taxon>Embryophyta</taxon>
        <taxon>Tracheophyta</taxon>
        <taxon>Spermatophyta</taxon>
        <taxon>Magnoliopsida</taxon>
        <taxon>Liliopsida</taxon>
        <taxon>Poales</taxon>
        <taxon>Poaceae</taxon>
        <taxon>PACMAD clade</taxon>
        <taxon>Arundinoideae</taxon>
        <taxon>Arundineae</taxon>
        <taxon>Arundo</taxon>
    </lineage>
</organism>
<reference evidence="1" key="1">
    <citation type="submission" date="2014-09" db="EMBL/GenBank/DDBJ databases">
        <authorList>
            <person name="Magalhaes I.L.F."/>
            <person name="Oliveira U."/>
            <person name="Santos F.R."/>
            <person name="Vidigal T.H.D.A."/>
            <person name="Brescovit A.D."/>
            <person name="Santos A.J."/>
        </authorList>
    </citation>
    <scope>NUCLEOTIDE SEQUENCE</scope>
    <source>
        <tissue evidence="1">Shoot tissue taken approximately 20 cm above the soil surface</tissue>
    </source>
</reference>